<organism evidence="2 3">
    <name type="scientific">Carboxydothermus pertinax</name>
    <dbReference type="NCBI Taxonomy" id="870242"/>
    <lineage>
        <taxon>Bacteria</taxon>
        <taxon>Bacillati</taxon>
        <taxon>Bacillota</taxon>
        <taxon>Clostridia</taxon>
        <taxon>Thermoanaerobacterales</taxon>
        <taxon>Thermoanaerobacteraceae</taxon>
        <taxon>Carboxydothermus</taxon>
    </lineage>
</organism>
<feature type="non-terminal residue" evidence="2">
    <location>
        <position position="1"/>
    </location>
</feature>
<evidence type="ECO:0000256" key="1">
    <source>
        <dbReference type="SAM" id="Phobius"/>
    </source>
</evidence>
<gene>
    <name evidence="2" type="ORF">cpu_25280</name>
</gene>
<proteinExistence type="predicted"/>
<keyword evidence="3" id="KW-1185">Reference proteome</keyword>
<evidence type="ECO:0000313" key="3">
    <source>
        <dbReference type="Proteomes" id="UP000187485"/>
    </source>
</evidence>
<sequence length="62" mass="6556">AVIKLNAAKLNPLLAKNALPSISLLLNLFSSGKSILSTSLTNLPFLLMLMPLFSAINCLSIS</sequence>
<feature type="transmembrane region" description="Helical" evidence="1">
    <location>
        <begin position="43"/>
        <end position="61"/>
    </location>
</feature>
<reference evidence="3" key="1">
    <citation type="submission" date="2016-12" db="EMBL/GenBank/DDBJ databases">
        <title>Draft Genome Sequences od Carboxydothermus pertinax and islandicus, Hydrogenogenic Carboxydotrophic Bacteria.</title>
        <authorList>
            <person name="Fukuyama Y."/>
            <person name="Ohmae K."/>
            <person name="Yoneda Y."/>
            <person name="Yoshida T."/>
            <person name="Sako Y."/>
        </authorList>
    </citation>
    <scope>NUCLEOTIDE SEQUENCE [LARGE SCALE GENOMIC DNA]</scope>
    <source>
        <strain evidence="3">Ug1</strain>
    </source>
</reference>
<feature type="non-terminal residue" evidence="2">
    <location>
        <position position="62"/>
    </location>
</feature>
<name>A0A1L8CYL3_9THEO</name>
<accession>A0A1L8CYL3</accession>
<dbReference type="Proteomes" id="UP000187485">
    <property type="component" value="Unassembled WGS sequence"/>
</dbReference>
<keyword evidence="1" id="KW-1133">Transmembrane helix</keyword>
<dbReference type="EMBL" id="BDJK01000072">
    <property type="protein sequence ID" value="GAV24018.1"/>
    <property type="molecule type" value="Genomic_DNA"/>
</dbReference>
<evidence type="ECO:0000313" key="2">
    <source>
        <dbReference type="EMBL" id="GAV24018.1"/>
    </source>
</evidence>
<keyword evidence="1" id="KW-0812">Transmembrane</keyword>
<keyword evidence="1" id="KW-0472">Membrane</keyword>
<comment type="caution">
    <text evidence="2">The sequence shown here is derived from an EMBL/GenBank/DDBJ whole genome shotgun (WGS) entry which is preliminary data.</text>
</comment>
<protein>
    <submittedName>
        <fullName evidence="2">Uncharacterized protein</fullName>
    </submittedName>
</protein>
<dbReference type="AlphaFoldDB" id="A0A1L8CYL3"/>